<proteinExistence type="predicted"/>
<dbReference type="EMBL" id="HE573027">
    <property type="protein sequence ID" value="CCC52793.1"/>
    <property type="molecule type" value="Genomic_DNA"/>
</dbReference>
<dbReference type="AlphaFoldDB" id="G0UAG0"/>
<evidence type="ECO:0000313" key="1">
    <source>
        <dbReference type="EMBL" id="CCC52793.1"/>
    </source>
</evidence>
<gene>
    <name evidence="1" type="ORF">TVY486_1102780</name>
</gene>
<organism evidence="1">
    <name type="scientific">Trypanosoma vivax (strain Y486)</name>
    <dbReference type="NCBI Taxonomy" id="1055687"/>
    <lineage>
        <taxon>Eukaryota</taxon>
        <taxon>Discoba</taxon>
        <taxon>Euglenozoa</taxon>
        <taxon>Kinetoplastea</taxon>
        <taxon>Metakinetoplastina</taxon>
        <taxon>Trypanosomatida</taxon>
        <taxon>Trypanosomatidae</taxon>
        <taxon>Trypanosoma</taxon>
        <taxon>Duttonella</taxon>
    </lineage>
</organism>
<name>G0UAG0_TRYVY</name>
<dbReference type="VEuPathDB" id="TriTrypDB:TvY486_1102780"/>
<protein>
    <submittedName>
        <fullName evidence="1">Uncharacterized protein</fullName>
    </submittedName>
</protein>
<sequence length="179" mass="19887">MCFDFSFPLVVRWSCHHGLRRSDARWTAIKCFNEFGILRSAILGGVTTHMTSPYPLRTFVRRSCGAWCNFFLSSNPSLCFFPPFSTSAPAIKTDPLTWTRANTALAAPAVLLPLDSFPSLWVTSTLPALLDRLLLCVCPWMLLPARWAWLCAVPTRAGPPCSALRAVAVPSPAIWRPLH</sequence>
<reference evidence="1" key="1">
    <citation type="journal article" date="2012" name="Proc. Natl. Acad. Sci. U.S.A.">
        <title>Antigenic diversity is generated by distinct evolutionary mechanisms in African trypanosome species.</title>
        <authorList>
            <person name="Jackson A.P."/>
            <person name="Berry A."/>
            <person name="Aslett M."/>
            <person name="Allison H.C."/>
            <person name="Burton P."/>
            <person name="Vavrova-Anderson J."/>
            <person name="Brown R."/>
            <person name="Browne H."/>
            <person name="Corton N."/>
            <person name="Hauser H."/>
            <person name="Gamble J."/>
            <person name="Gilderthorp R."/>
            <person name="Marcello L."/>
            <person name="McQuillan J."/>
            <person name="Otto T.D."/>
            <person name="Quail M.A."/>
            <person name="Sanders M.J."/>
            <person name="van Tonder A."/>
            <person name="Ginger M.L."/>
            <person name="Field M.C."/>
            <person name="Barry J.D."/>
            <person name="Hertz-Fowler C."/>
            <person name="Berriman M."/>
        </authorList>
    </citation>
    <scope>NUCLEOTIDE SEQUENCE</scope>
    <source>
        <strain evidence="1">Y486</strain>
    </source>
</reference>
<accession>G0UAG0</accession>